<name>A0AAE1T357_9SOLA</name>
<dbReference type="AlphaFoldDB" id="A0AAE1T357"/>
<keyword evidence="2" id="KW-1185">Reference proteome</keyword>
<evidence type="ECO:0000313" key="2">
    <source>
        <dbReference type="Proteomes" id="UP001291623"/>
    </source>
</evidence>
<accession>A0AAE1T357</accession>
<reference evidence="1" key="1">
    <citation type="submission" date="2023-12" db="EMBL/GenBank/DDBJ databases">
        <title>Genome assembly of Anisodus tanguticus.</title>
        <authorList>
            <person name="Wang Y.-J."/>
        </authorList>
    </citation>
    <scope>NUCLEOTIDE SEQUENCE</scope>
    <source>
        <strain evidence="1">KB-2021</strain>
        <tissue evidence="1">Leaf</tissue>
    </source>
</reference>
<gene>
    <name evidence="1" type="ORF">RND71_001889</name>
</gene>
<dbReference type="EMBL" id="JAVYJV010000001">
    <property type="protein sequence ID" value="KAK4380027.1"/>
    <property type="molecule type" value="Genomic_DNA"/>
</dbReference>
<proteinExistence type="predicted"/>
<sequence>MSDEHVEVVAMGKKCHRPDHIPALKAIKKRKMSPFIVADIEAALHNDVHVPCVVGFLVVKLCEDLDSKKAPQFLNPSGIQHLTQEYTLKDGKID</sequence>
<comment type="caution">
    <text evidence="1">The sequence shown here is derived from an EMBL/GenBank/DDBJ whole genome shotgun (WGS) entry which is preliminary data.</text>
</comment>
<protein>
    <submittedName>
        <fullName evidence="1">Uncharacterized protein</fullName>
    </submittedName>
</protein>
<dbReference type="Proteomes" id="UP001291623">
    <property type="component" value="Unassembled WGS sequence"/>
</dbReference>
<organism evidence="1 2">
    <name type="scientific">Anisodus tanguticus</name>
    <dbReference type="NCBI Taxonomy" id="243964"/>
    <lineage>
        <taxon>Eukaryota</taxon>
        <taxon>Viridiplantae</taxon>
        <taxon>Streptophyta</taxon>
        <taxon>Embryophyta</taxon>
        <taxon>Tracheophyta</taxon>
        <taxon>Spermatophyta</taxon>
        <taxon>Magnoliopsida</taxon>
        <taxon>eudicotyledons</taxon>
        <taxon>Gunneridae</taxon>
        <taxon>Pentapetalae</taxon>
        <taxon>asterids</taxon>
        <taxon>lamiids</taxon>
        <taxon>Solanales</taxon>
        <taxon>Solanaceae</taxon>
        <taxon>Solanoideae</taxon>
        <taxon>Hyoscyameae</taxon>
        <taxon>Anisodus</taxon>
    </lineage>
</organism>
<evidence type="ECO:0000313" key="1">
    <source>
        <dbReference type="EMBL" id="KAK4380027.1"/>
    </source>
</evidence>